<dbReference type="SUPFAM" id="SSF109854">
    <property type="entry name" value="DinB/YfiT-like putative metalloenzymes"/>
    <property type="match status" value="1"/>
</dbReference>
<keyword evidence="2" id="KW-1185">Reference proteome</keyword>
<dbReference type="AlphaFoldDB" id="A0A0P7BDQ7"/>
<dbReference type="EMBL" id="LKCW01000128">
    <property type="protein sequence ID" value="KPM38635.1"/>
    <property type="molecule type" value="Genomic_DNA"/>
</dbReference>
<name>A0A0P7BDQ7_9HYPO</name>
<dbReference type="OrthoDB" id="3724345at2759"/>
<accession>A0A0P7BDQ7</accession>
<dbReference type="Pfam" id="PF09351">
    <property type="entry name" value="DUF1993"/>
    <property type="match status" value="1"/>
</dbReference>
<dbReference type="PANTHER" id="PTHR36922">
    <property type="entry name" value="BLL2446 PROTEIN"/>
    <property type="match status" value="1"/>
</dbReference>
<dbReference type="InterPro" id="IPR018531">
    <property type="entry name" value="DUF1993"/>
</dbReference>
<dbReference type="InterPro" id="IPR034660">
    <property type="entry name" value="DinB/YfiT-like"/>
</dbReference>
<reference evidence="1 2" key="1">
    <citation type="submission" date="2015-09" db="EMBL/GenBank/DDBJ databases">
        <title>Draft genome of a European isolate of the apple canker pathogen Neonectria ditissima.</title>
        <authorList>
            <person name="Gomez-Cortecero A."/>
            <person name="Harrison R.J."/>
            <person name="Armitage A.D."/>
        </authorList>
    </citation>
    <scope>NUCLEOTIDE SEQUENCE [LARGE SCALE GENOMIC DNA]</scope>
    <source>
        <strain evidence="1 2">R09/05</strain>
    </source>
</reference>
<dbReference type="STRING" id="78410.A0A0P7BDQ7"/>
<protein>
    <submittedName>
        <fullName evidence="1">Uncharacterized protein</fullName>
    </submittedName>
</protein>
<dbReference type="PANTHER" id="PTHR36922:SF1">
    <property type="entry name" value="DUF1993 DOMAIN-CONTAINING PROTEIN"/>
    <property type="match status" value="1"/>
</dbReference>
<organism evidence="1 2">
    <name type="scientific">Neonectria ditissima</name>
    <dbReference type="NCBI Taxonomy" id="78410"/>
    <lineage>
        <taxon>Eukaryota</taxon>
        <taxon>Fungi</taxon>
        <taxon>Dikarya</taxon>
        <taxon>Ascomycota</taxon>
        <taxon>Pezizomycotina</taxon>
        <taxon>Sordariomycetes</taxon>
        <taxon>Hypocreomycetidae</taxon>
        <taxon>Hypocreales</taxon>
        <taxon>Nectriaceae</taxon>
        <taxon>Neonectria</taxon>
    </lineage>
</organism>
<gene>
    <name evidence="1" type="ORF">AK830_g7916</name>
</gene>
<evidence type="ECO:0000313" key="2">
    <source>
        <dbReference type="Proteomes" id="UP000050424"/>
    </source>
</evidence>
<dbReference type="Proteomes" id="UP000050424">
    <property type="component" value="Unassembled WGS sequence"/>
</dbReference>
<sequence length="181" mass="20000">MPATPFTLYSASFVVAKDALATLDTILRKGESSPNGAKLPSARIHEDMKPLTFQVYSACNVVKKVVSHTLDIDLSACWGDEDLVTFDDMYTRIARAQELLASADEGVVNGRGNGTMALKTNVYGTVELPTHAWITSHSLPYMFFFVVTAYAILRKEGVSIGMRDYLEPFNATLERRKEEAV</sequence>
<proteinExistence type="predicted"/>
<comment type="caution">
    <text evidence="1">The sequence shown here is derived from an EMBL/GenBank/DDBJ whole genome shotgun (WGS) entry which is preliminary data.</text>
</comment>
<dbReference type="Gene3D" id="1.20.120.450">
    <property type="entry name" value="dinb family like domain"/>
    <property type="match status" value="1"/>
</dbReference>
<evidence type="ECO:0000313" key="1">
    <source>
        <dbReference type="EMBL" id="KPM38635.1"/>
    </source>
</evidence>